<feature type="compositionally biased region" description="Basic residues" evidence="5">
    <location>
        <begin position="126"/>
        <end position="136"/>
    </location>
</feature>
<evidence type="ECO:0000259" key="6">
    <source>
        <dbReference type="PROSITE" id="PS50812"/>
    </source>
</evidence>
<feature type="compositionally biased region" description="Basic and acidic residues" evidence="5">
    <location>
        <begin position="570"/>
        <end position="582"/>
    </location>
</feature>
<keyword evidence="8" id="KW-1185">Reference proteome</keyword>
<reference evidence="7" key="1">
    <citation type="submission" date="2020-06" db="EMBL/GenBank/DDBJ databases">
        <title>Draft genome of Bugula neritina, a colonial animal packing powerful symbionts and potential medicines.</title>
        <authorList>
            <person name="Rayko M."/>
        </authorList>
    </citation>
    <scope>NUCLEOTIDE SEQUENCE [LARGE SCALE GENOMIC DNA]</scope>
    <source>
        <strain evidence="7">Kwan_BN1</strain>
    </source>
</reference>
<dbReference type="InterPro" id="IPR021567">
    <property type="entry name" value="LEDGF_IBD"/>
</dbReference>
<feature type="compositionally biased region" description="Basic residues" evidence="5">
    <location>
        <begin position="230"/>
        <end position="249"/>
    </location>
</feature>
<dbReference type="SMART" id="SM00293">
    <property type="entry name" value="PWWP"/>
    <property type="match status" value="1"/>
</dbReference>
<evidence type="ECO:0000256" key="5">
    <source>
        <dbReference type="SAM" id="MobiDB-lite"/>
    </source>
</evidence>
<dbReference type="InterPro" id="IPR000313">
    <property type="entry name" value="PWWP_dom"/>
</dbReference>
<dbReference type="InterPro" id="IPR036218">
    <property type="entry name" value="HIVI-bd_sf"/>
</dbReference>
<evidence type="ECO:0000256" key="1">
    <source>
        <dbReference type="ARBA" id="ARBA00004123"/>
    </source>
</evidence>
<feature type="compositionally biased region" description="Low complexity" evidence="5">
    <location>
        <begin position="199"/>
        <end position="213"/>
    </location>
</feature>
<evidence type="ECO:0000256" key="2">
    <source>
        <dbReference type="ARBA" id="ARBA00005309"/>
    </source>
</evidence>
<protein>
    <recommendedName>
        <fullName evidence="6">PWWP domain-containing protein</fullName>
    </recommendedName>
</protein>
<accession>A0A7J7K4S0</accession>
<dbReference type="GO" id="GO:0005634">
    <property type="term" value="C:nucleus"/>
    <property type="evidence" value="ECO:0007669"/>
    <property type="project" value="UniProtKB-SubCell"/>
</dbReference>
<name>A0A7J7K4S0_BUGNE</name>
<comment type="subcellular location">
    <subcellularLocation>
        <location evidence="1">Nucleus</location>
    </subcellularLocation>
</comment>
<feature type="compositionally biased region" description="Polar residues" evidence="5">
    <location>
        <begin position="703"/>
        <end position="724"/>
    </location>
</feature>
<feature type="compositionally biased region" description="Polar residues" evidence="5">
    <location>
        <begin position="667"/>
        <end position="681"/>
    </location>
</feature>
<feature type="compositionally biased region" description="Basic and acidic residues" evidence="5">
    <location>
        <begin position="436"/>
        <end position="476"/>
    </location>
</feature>
<dbReference type="PANTHER" id="PTHR12550:SF70">
    <property type="entry name" value="JIL-1 ANCHORING AND STABILIZING PROTEIN, ISOFORM A"/>
    <property type="match status" value="1"/>
</dbReference>
<feature type="compositionally biased region" description="Polar residues" evidence="5">
    <location>
        <begin position="397"/>
        <end position="406"/>
    </location>
</feature>
<comment type="similarity">
    <text evidence="2">Belongs to the HDGF family.</text>
</comment>
<dbReference type="CDD" id="cd05834">
    <property type="entry name" value="PWWP_HRP"/>
    <property type="match status" value="1"/>
</dbReference>
<dbReference type="PROSITE" id="PS50812">
    <property type="entry name" value="PWWP"/>
    <property type="match status" value="1"/>
</dbReference>
<feature type="region of interest" description="Disordered" evidence="5">
    <location>
        <begin position="82"/>
        <end position="476"/>
    </location>
</feature>
<organism evidence="7 8">
    <name type="scientific">Bugula neritina</name>
    <name type="common">Brown bryozoan</name>
    <name type="synonym">Sertularia neritina</name>
    <dbReference type="NCBI Taxonomy" id="10212"/>
    <lineage>
        <taxon>Eukaryota</taxon>
        <taxon>Metazoa</taxon>
        <taxon>Spiralia</taxon>
        <taxon>Lophotrochozoa</taxon>
        <taxon>Bryozoa</taxon>
        <taxon>Gymnolaemata</taxon>
        <taxon>Cheilostomatida</taxon>
        <taxon>Flustrina</taxon>
        <taxon>Buguloidea</taxon>
        <taxon>Bugulidae</taxon>
        <taxon>Bugula</taxon>
    </lineage>
</organism>
<dbReference type="Pfam" id="PF11467">
    <property type="entry name" value="LEDGF"/>
    <property type="match status" value="1"/>
</dbReference>
<feature type="compositionally biased region" description="Basic and acidic residues" evidence="5">
    <location>
        <begin position="250"/>
        <end position="266"/>
    </location>
</feature>
<dbReference type="OrthoDB" id="62853at2759"/>
<feature type="compositionally biased region" description="Basic and acidic residues" evidence="5">
    <location>
        <begin position="187"/>
        <end position="198"/>
    </location>
</feature>
<proteinExistence type="inferred from homology"/>
<feature type="compositionally biased region" description="Basic residues" evidence="5">
    <location>
        <begin position="143"/>
        <end position="157"/>
    </location>
</feature>
<evidence type="ECO:0000256" key="3">
    <source>
        <dbReference type="ARBA" id="ARBA00023054"/>
    </source>
</evidence>
<comment type="caution">
    <text evidence="7">The sequence shown here is derived from an EMBL/GenBank/DDBJ whole genome shotgun (WGS) entry which is preliminary data.</text>
</comment>
<feature type="compositionally biased region" description="Polar residues" evidence="5">
    <location>
        <begin position="621"/>
        <end position="632"/>
    </location>
</feature>
<feature type="compositionally biased region" description="Low complexity" evidence="5">
    <location>
        <begin position="805"/>
        <end position="820"/>
    </location>
</feature>
<evidence type="ECO:0000313" key="8">
    <source>
        <dbReference type="Proteomes" id="UP000593567"/>
    </source>
</evidence>
<feature type="compositionally biased region" description="Low complexity" evidence="5">
    <location>
        <begin position="270"/>
        <end position="298"/>
    </location>
</feature>
<dbReference type="Pfam" id="PF00855">
    <property type="entry name" value="PWWP"/>
    <property type="match status" value="1"/>
</dbReference>
<feature type="region of interest" description="Disordered" evidence="5">
    <location>
        <begin position="564"/>
        <end position="731"/>
    </location>
</feature>
<feature type="compositionally biased region" description="Basic and acidic residues" evidence="5">
    <location>
        <begin position="821"/>
        <end position="838"/>
    </location>
</feature>
<feature type="compositionally biased region" description="Basic and acidic residues" evidence="5">
    <location>
        <begin position="302"/>
        <end position="311"/>
    </location>
</feature>
<keyword evidence="4" id="KW-0539">Nucleus</keyword>
<feature type="domain" description="PWWP" evidence="6">
    <location>
        <begin position="8"/>
        <end position="58"/>
    </location>
</feature>
<feature type="compositionally biased region" description="Low complexity" evidence="5">
    <location>
        <begin position="100"/>
        <end position="114"/>
    </location>
</feature>
<keyword evidence="3" id="KW-0175">Coiled coil</keyword>
<feature type="compositionally biased region" description="Basic and acidic residues" evidence="5">
    <location>
        <begin position="687"/>
        <end position="701"/>
    </location>
</feature>
<dbReference type="InterPro" id="IPR035441">
    <property type="entry name" value="TFIIS/LEDGF_dom_sf"/>
</dbReference>
<feature type="compositionally biased region" description="Basic and acidic residues" evidence="5">
    <location>
        <begin position="347"/>
        <end position="356"/>
    </location>
</feature>
<dbReference type="EMBL" id="VXIV02001273">
    <property type="protein sequence ID" value="KAF6033639.1"/>
    <property type="molecule type" value="Genomic_DNA"/>
</dbReference>
<feature type="compositionally biased region" description="Low complexity" evidence="5">
    <location>
        <begin position="174"/>
        <end position="186"/>
    </location>
</feature>
<evidence type="ECO:0000313" key="7">
    <source>
        <dbReference type="EMBL" id="KAF6033639.1"/>
    </source>
</evidence>
<dbReference type="Proteomes" id="UP000593567">
    <property type="component" value="Unassembled WGS sequence"/>
</dbReference>
<dbReference type="AlphaFoldDB" id="A0A7J7K4S0"/>
<sequence length="846" mass="90962">MSKKTFKEGEVVFAKVKGYPPWPAQVIAAAKGKYPVLFYGTNESANCKPQDLFQFADFEEKYGKNSKPAFLKAMSEARDAIAGVSNSNSGGTRSRRSETKSSANQNAAVSANQVEESESEEEPPKKRTKAVSKANKKTPATKAAKKAPASRKSSRKTVKNDDESEEEVDEAESPQRGGSRRGGSTRLSDDRKEGKSGVESDAASAASQQSESAASERDSDADSVEAAPVKKTRAKAVSRKSPVKRGRTAKKVDSSEDEKEAEKSEDSVSDAESAKSSSSSESHSSSSSSSKSGSSESSQPSTEKDRGDEAKLPAGVEKGNNDEGELPTAVEEGENDEGELPTPAGVEKGEDKKGESNKSNSDNTAPGALGGDGESVTTESKEVVTSLPGESKDDSDNQNASATNSSAEDDDVIHSSRAHKSHSKNAVLSESDSEEETKPKEEEKDLEQLLAERKQEHQELKLKRRQEKLEERRQRLKTEKKLRELDDVIKRSLAVSTKDVDKCLEAMKELNGLEIIASMLVKYPTIIDTLKKCRKYKADVKVMSQADSLCNKLKSIASSDKSALSALNKQKSDKQKEKKPSSGEKVVTQTSSGEHSVSVPPPVTEPVGAETGDTILEPSVGGNNTVAETNEVGTDAVQPMKSEENVVTEPIREPAEDDMAIDDRSEQVLSNIQTASVNTHAENIENDSDKVNTDNKTDHTDSPLIQSADNTEETSQSQEATHANQPVVGSVSDLKVMVKDELPSEDVLTAGIQALIAKTQESTAILDQDKRSSSSSSRKRRKIDSGLHQYESSRSSSAPHKPLPSSKSTAVATSLSSSTKSVDRPTHTSKKVTELDDMDIHDLLGI</sequence>
<gene>
    <name evidence="7" type="ORF">EB796_008053</name>
</gene>
<dbReference type="Gene3D" id="1.20.930.10">
    <property type="entry name" value="Conserved domain common to transcription factors TFIIS, elongin A, CRSP70"/>
    <property type="match status" value="1"/>
</dbReference>
<dbReference type="Gene3D" id="2.30.30.140">
    <property type="match status" value="1"/>
</dbReference>
<dbReference type="PANTHER" id="PTHR12550">
    <property type="entry name" value="HEPATOMA-DERIVED GROWTH FACTOR-RELATED"/>
    <property type="match status" value="1"/>
</dbReference>
<dbReference type="SUPFAM" id="SSF140576">
    <property type="entry name" value="HIV integrase-binding domain"/>
    <property type="match status" value="1"/>
</dbReference>
<evidence type="ECO:0000256" key="4">
    <source>
        <dbReference type="ARBA" id="ARBA00023242"/>
    </source>
</evidence>
<dbReference type="SUPFAM" id="SSF63748">
    <property type="entry name" value="Tudor/PWWP/MBT"/>
    <property type="match status" value="1"/>
</dbReference>
<feature type="region of interest" description="Disordered" evidence="5">
    <location>
        <begin position="759"/>
        <end position="838"/>
    </location>
</feature>
<feature type="compositionally biased region" description="Acidic residues" evidence="5">
    <location>
        <begin position="162"/>
        <end position="172"/>
    </location>
</feature>